<keyword evidence="1 2" id="KW-0732">Signal</keyword>
<evidence type="ECO:0000313" key="4">
    <source>
        <dbReference type="EMBL" id="KAK2624027.1"/>
    </source>
</evidence>
<dbReference type="Gene3D" id="3.40.50.1110">
    <property type="entry name" value="SGNH hydrolase"/>
    <property type="match status" value="1"/>
</dbReference>
<name>A0AAD9SV62_9HELO</name>
<dbReference type="Proteomes" id="UP001285354">
    <property type="component" value="Unassembled WGS sequence"/>
</dbReference>
<feature type="domain" description="SGNH hydrolase-type esterase" evidence="3">
    <location>
        <begin position="55"/>
        <end position="231"/>
    </location>
</feature>
<proteinExistence type="predicted"/>
<evidence type="ECO:0000313" key="5">
    <source>
        <dbReference type="Proteomes" id="UP001285354"/>
    </source>
</evidence>
<accession>A0AAD9SV62</accession>
<dbReference type="AlphaFoldDB" id="A0AAD9SV62"/>
<evidence type="ECO:0000259" key="3">
    <source>
        <dbReference type="Pfam" id="PF13472"/>
    </source>
</evidence>
<dbReference type="Pfam" id="PF13472">
    <property type="entry name" value="Lipase_GDSL_2"/>
    <property type="match status" value="1"/>
</dbReference>
<dbReference type="CDD" id="cd01833">
    <property type="entry name" value="XynB_like"/>
    <property type="match status" value="1"/>
</dbReference>
<keyword evidence="5" id="KW-1185">Reference proteome</keyword>
<evidence type="ECO:0000256" key="2">
    <source>
        <dbReference type="SAM" id="SignalP"/>
    </source>
</evidence>
<evidence type="ECO:0000256" key="1">
    <source>
        <dbReference type="ARBA" id="ARBA00022729"/>
    </source>
</evidence>
<dbReference type="InterPro" id="IPR028994">
    <property type="entry name" value="Integrin_alpha_N"/>
</dbReference>
<dbReference type="InterPro" id="IPR013830">
    <property type="entry name" value="SGNH_hydro"/>
</dbReference>
<organism evidence="4 5">
    <name type="scientific">Diplocarpon rosae</name>
    <dbReference type="NCBI Taxonomy" id="946125"/>
    <lineage>
        <taxon>Eukaryota</taxon>
        <taxon>Fungi</taxon>
        <taxon>Dikarya</taxon>
        <taxon>Ascomycota</taxon>
        <taxon>Pezizomycotina</taxon>
        <taxon>Leotiomycetes</taxon>
        <taxon>Helotiales</taxon>
        <taxon>Drepanopezizaceae</taxon>
        <taxon>Diplocarpon</taxon>
    </lineage>
</organism>
<dbReference type="Pfam" id="PF13517">
    <property type="entry name" value="FG-GAP_3"/>
    <property type="match status" value="3"/>
</dbReference>
<comment type="caution">
    <text evidence="4">The sequence shown here is derived from an EMBL/GenBank/DDBJ whole genome shotgun (WGS) entry which is preliminary data.</text>
</comment>
<dbReference type="SUPFAM" id="SSF52266">
    <property type="entry name" value="SGNH hydrolase"/>
    <property type="match status" value="1"/>
</dbReference>
<dbReference type="PANTHER" id="PTHR46580">
    <property type="entry name" value="SENSOR KINASE-RELATED"/>
    <property type="match status" value="1"/>
</dbReference>
<protein>
    <recommendedName>
        <fullName evidence="3">SGNH hydrolase-type esterase domain-containing protein</fullName>
    </recommendedName>
</protein>
<dbReference type="InterPro" id="IPR036514">
    <property type="entry name" value="SGNH_hydro_sf"/>
</dbReference>
<gene>
    <name evidence="4" type="ORF">QTJ16_006661</name>
</gene>
<dbReference type="SUPFAM" id="SSF69318">
    <property type="entry name" value="Integrin alpha N-terminal domain"/>
    <property type="match status" value="2"/>
</dbReference>
<dbReference type="EMBL" id="JAUBYV010000011">
    <property type="protein sequence ID" value="KAK2624027.1"/>
    <property type="molecule type" value="Genomic_DNA"/>
</dbReference>
<feature type="signal peptide" evidence="2">
    <location>
        <begin position="1"/>
        <end position="25"/>
    </location>
</feature>
<feature type="chain" id="PRO_5042055078" description="SGNH hydrolase-type esterase domain-containing protein" evidence="2">
    <location>
        <begin position="26"/>
        <end position="866"/>
    </location>
</feature>
<reference evidence="4" key="1">
    <citation type="submission" date="2023-06" db="EMBL/GenBank/DDBJ databases">
        <title>Draft genome of Marssonina rosae.</title>
        <authorList>
            <person name="Cheng Q."/>
        </authorList>
    </citation>
    <scope>NUCLEOTIDE SEQUENCE</scope>
    <source>
        <strain evidence="4">R4</strain>
    </source>
</reference>
<dbReference type="InterPro" id="IPR013517">
    <property type="entry name" value="FG-GAP"/>
</dbReference>
<sequence length="866" mass="93858">MRELNQIMRAAGLLAALGFCSTAASFPLLDTSSPDVTSKVSGRDLAGFQFRICPLGASIMNGYGSKDKNGFRYGLRNYLIADGAKVHMVGKVSTGNMVDNENEGWPGHVIDQTYNMADHCVTFQPNVVLLHVGSNDMSGNKDVANAHTRLALVIDKLFSSIPGVTIIASTLLPRSDPTIEARTKIYNHNIVAMVNKRQRAGKKLLYVDFSSTWFGLSDLQSDGQHPTDAGYLKMAYVWHQGIKAADAQGWLTSPKAISGLSDEPKTTDPLKTCDKVPGNALGPYVTQRGPGSDDGDYLHSATSAGSFSGFDNPSSVGFNNPLPEGVYWADINGDGVDDYVYVPLDASAGLGVALNNGDGSLGTYLYFPFTHACARSGVRFADMTGDGRHDFCCLKSNGDLQCFQNVQGTDPRHPNFVDSGIFKASEGLPQAHIRLADIDGDGRADYVAFGSDGTKIFGWRNGANQNGPPVYWTPMKGVASDLPAQELSGWRFVDLNGDHRDDLVWVNKGTGAISTWINYRGYKVGLTPVWKARGITHKYEANSHIVFGKFMGSGRADASRVSARSNANVLVERFKNNGKGGTMVKGDGSRYCDMTGDGYEDYIWVSNTGEITLYGNNHKLDGSWDQWGVIYNAKRPRREIHFADFDGDKKCDILFVDRATGRTTVLRNDFANGEFAFTNQGVVTGDAECAEGYGYQMHDNGVRWNDMDGDGRADFLCVRQNGTVTAFMNNGTGFLDKGMIKHSEGKERRNLRFADIDGDGRHDLLWLDPVTGLMEAWKNEGPVATADESSSFSWTKKGVVATGDTCRGSAVELVNINGLGRADYYMIEPHKNTASVYLNVCPGGTLGPAPPTPQTGAPPVPAISKS</sequence>
<dbReference type="PANTHER" id="PTHR46580:SF2">
    <property type="entry name" value="MAM DOMAIN-CONTAINING PROTEIN"/>
    <property type="match status" value="1"/>
</dbReference>